<feature type="domain" description="Lipid/polyisoprenoid-binding YceI-like" evidence="2">
    <location>
        <begin position="20"/>
        <end position="184"/>
    </location>
</feature>
<reference evidence="3 4" key="1">
    <citation type="submission" date="2020-09" db="EMBL/GenBank/DDBJ databases">
        <title>Pseudoxanthomonas sp. CAU 1598 isolated from sand of Yaerae Beach.</title>
        <authorList>
            <person name="Kim W."/>
        </authorList>
    </citation>
    <scope>NUCLEOTIDE SEQUENCE [LARGE SCALE GENOMIC DNA]</scope>
    <source>
        <strain evidence="3 4">CAU 1598</strain>
    </source>
</reference>
<evidence type="ECO:0000256" key="1">
    <source>
        <dbReference type="SAM" id="SignalP"/>
    </source>
</evidence>
<dbReference type="PANTHER" id="PTHR34406:SF1">
    <property type="entry name" value="PROTEIN YCEI"/>
    <property type="match status" value="1"/>
</dbReference>
<keyword evidence="4" id="KW-1185">Reference proteome</keyword>
<dbReference type="AlphaFoldDB" id="A0AAW3ZJI4"/>
<dbReference type="InterPro" id="IPR007372">
    <property type="entry name" value="Lipid/polyisoprenoid-bd_YceI"/>
</dbReference>
<comment type="caution">
    <text evidence="3">The sequence shown here is derived from an EMBL/GenBank/DDBJ whole genome shotgun (WGS) entry which is preliminary data.</text>
</comment>
<dbReference type="SUPFAM" id="SSF101874">
    <property type="entry name" value="YceI-like"/>
    <property type="match status" value="1"/>
</dbReference>
<evidence type="ECO:0000313" key="3">
    <source>
        <dbReference type="EMBL" id="MBD8526245.1"/>
    </source>
</evidence>
<accession>A0AAW3ZJI4</accession>
<sequence length="188" mass="20010">MKALFAALSLGLAFTAQAETYQIDPNHTQVRFQYSHFGLSTIVGLFTGVSGEVSYDPADPSAASVKASIPLAKVNTGVADLDQHLGSADFFDTAKFPNAEFASSKVEAVGDNQLKVTGTLKLRDVEQQVVLNVQLNALKNHPMSGRPAIGFDASTELKRTELGVGKYAPNVSDEVKIEITVEATVPKA</sequence>
<feature type="chain" id="PRO_5043856712" evidence="1">
    <location>
        <begin position="19"/>
        <end position="188"/>
    </location>
</feature>
<dbReference type="EMBL" id="JACYTR010000019">
    <property type="protein sequence ID" value="MBD8526245.1"/>
    <property type="molecule type" value="Genomic_DNA"/>
</dbReference>
<proteinExistence type="predicted"/>
<name>A0AAW3ZJI4_9GAMM</name>
<gene>
    <name evidence="3" type="ORF">IFO71_10905</name>
</gene>
<dbReference type="SMART" id="SM00867">
    <property type="entry name" value="YceI"/>
    <property type="match status" value="1"/>
</dbReference>
<dbReference type="Gene3D" id="2.40.128.110">
    <property type="entry name" value="Lipid/polyisoprenoid-binding, YceI-like"/>
    <property type="match status" value="1"/>
</dbReference>
<protein>
    <submittedName>
        <fullName evidence="3">Polyisoprenoid-binding protein</fullName>
    </submittedName>
</protein>
<dbReference type="InterPro" id="IPR036761">
    <property type="entry name" value="TTHA0802/YceI-like_sf"/>
</dbReference>
<evidence type="ECO:0000313" key="4">
    <source>
        <dbReference type="Proteomes" id="UP000613768"/>
    </source>
</evidence>
<feature type="signal peptide" evidence="1">
    <location>
        <begin position="1"/>
        <end position="18"/>
    </location>
</feature>
<evidence type="ECO:0000259" key="2">
    <source>
        <dbReference type="SMART" id="SM00867"/>
    </source>
</evidence>
<organism evidence="3 4">
    <name type="scientific">Pseudomarimonas arenosa</name>
    <dbReference type="NCBI Taxonomy" id="2774145"/>
    <lineage>
        <taxon>Bacteria</taxon>
        <taxon>Pseudomonadati</taxon>
        <taxon>Pseudomonadota</taxon>
        <taxon>Gammaproteobacteria</taxon>
        <taxon>Lysobacterales</taxon>
        <taxon>Lysobacteraceae</taxon>
        <taxon>Pseudomarimonas</taxon>
    </lineage>
</organism>
<dbReference type="Pfam" id="PF04264">
    <property type="entry name" value="YceI"/>
    <property type="match status" value="1"/>
</dbReference>
<dbReference type="PANTHER" id="PTHR34406">
    <property type="entry name" value="PROTEIN YCEI"/>
    <property type="match status" value="1"/>
</dbReference>
<dbReference type="Proteomes" id="UP000613768">
    <property type="component" value="Unassembled WGS sequence"/>
</dbReference>
<keyword evidence="1" id="KW-0732">Signal</keyword>